<dbReference type="EnsemblMetazoa" id="ASIC007921-RA">
    <property type="protein sequence ID" value="ASIC007921-PA"/>
    <property type="gene ID" value="ASIC007921"/>
</dbReference>
<dbReference type="VEuPathDB" id="VectorBase:ASIC007921"/>
<accession>A0A084VR48</accession>
<evidence type="ECO:0000313" key="1">
    <source>
        <dbReference type="EMBL" id="KFB40442.1"/>
    </source>
</evidence>
<reference evidence="2" key="2">
    <citation type="submission" date="2020-05" db="UniProtKB">
        <authorList>
            <consortium name="EnsemblMetazoa"/>
        </authorList>
    </citation>
    <scope>IDENTIFICATION</scope>
</reference>
<sequence length="56" mass="6379">MRPVIDHTLSQVSFCRGWEILKSFDRLIAARYRLCPGGALERRDGVKNFSIPTTSL</sequence>
<organism evidence="1">
    <name type="scientific">Anopheles sinensis</name>
    <name type="common">Mosquito</name>
    <dbReference type="NCBI Taxonomy" id="74873"/>
    <lineage>
        <taxon>Eukaryota</taxon>
        <taxon>Metazoa</taxon>
        <taxon>Ecdysozoa</taxon>
        <taxon>Arthropoda</taxon>
        <taxon>Hexapoda</taxon>
        <taxon>Insecta</taxon>
        <taxon>Pterygota</taxon>
        <taxon>Neoptera</taxon>
        <taxon>Endopterygota</taxon>
        <taxon>Diptera</taxon>
        <taxon>Nematocera</taxon>
        <taxon>Culicoidea</taxon>
        <taxon>Culicidae</taxon>
        <taxon>Anophelinae</taxon>
        <taxon>Anopheles</taxon>
    </lineage>
</organism>
<proteinExistence type="predicted"/>
<dbReference type="AlphaFoldDB" id="A0A084VR48"/>
<gene>
    <name evidence="1" type="ORF">ZHAS_00007921</name>
</gene>
<evidence type="ECO:0000313" key="2">
    <source>
        <dbReference type="EnsemblMetazoa" id="ASIC007921-PA"/>
    </source>
</evidence>
<reference evidence="1 3" key="1">
    <citation type="journal article" date="2014" name="BMC Genomics">
        <title>Genome sequence of Anopheles sinensis provides insight into genetics basis of mosquito competence for malaria parasites.</title>
        <authorList>
            <person name="Zhou D."/>
            <person name="Zhang D."/>
            <person name="Ding G."/>
            <person name="Shi L."/>
            <person name="Hou Q."/>
            <person name="Ye Y."/>
            <person name="Xu Y."/>
            <person name="Zhou H."/>
            <person name="Xiong C."/>
            <person name="Li S."/>
            <person name="Yu J."/>
            <person name="Hong S."/>
            <person name="Yu X."/>
            <person name="Zou P."/>
            <person name="Chen C."/>
            <person name="Chang X."/>
            <person name="Wang W."/>
            <person name="Lv Y."/>
            <person name="Sun Y."/>
            <person name="Ma L."/>
            <person name="Shen B."/>
            <person name="Zhu C."/>
        </authorList>
    </citation>
    <scope>NUCLEOTIDE SEQUENCE [LARGE SCALE GENOMIC DNA]</scope>
</reference>
<dbReference type="EMBL" id="KE525014">
    <property type="protein sequence ID" value="KFB40442.1"/>
    <property type="molecule type" value="Genomic_DNA"/>
</dbReference>
<protein>
    <submittedName>
        <fullName evidence="1 2">Putative bifunctional transcriptional activator/DNA repair enzyme AlkA</fullName>
    </submittedName>
</protein>
<dbReference type="EMBL" id="ATLV01015458">
    <property type="status" value="NOT_ANNOTATED_CDS"/>
    <property type="molecule type" value="Genomic_DNA"/>
</dbReference>
<keyword evidence="3" id="KW-1185">Reference proteome</keyword>
<name>A0A084VR48_ANOSI</name>
<evidence type="ECO:0000313" key="3">
    <source>
        <dbReference type="Proteomes" id="UP000030765"/>
    </source>
</evidence>
<dbReference type="Proteomes" id="UP000030765">
    <property type="component" value="Unassembled WGS sequence"/>
</dbReference>